<dbReference type="InterPro" id="IPR018108">
    <property type="entry name" value="MCP_transmembrane"/>
</dbReference>
<evidence type="ECO:0000313" key="15">
    <source>
        <dbReference type="Proteomes" id="UP001180020"/>
    </source>
</evidence>
<keyword evidence="6" id="KW-0999">Mitochondrion inner membrane</keyword>
<dbReference type="GO" id="GO:1990547">
    <property type="term" value="P:mitochondrial phosphate ion transmembrane transport"/>
    <property type="evidence" value="ECO:0007669"/>
    <property type="project" value="InterPro"/>
</dbReference>
<organism evidence="14 15">
    <name type="scientific">Acorus calamus</name>
    <name type="common">Sweet flag</name>
    <dbReference type="NCBI Taxonomy" id="4465"/>
    <lineage>
        <taxon>Eukaryota</taxon>
        <taxon>Viridiplantae</taxon>
        <taxon>Streptophyta</taxon>
        <taxon>Embryophyta</taxon>
        <taxon>Tracheophyta</taxon>
        <taxon>Spermatophyta</taxon>
        <taxon>Magnoliopsida</taxon>
        <taxon>Liliopsida</taxon>
        <taxon>Acoraceae</taxon>
        <taxon>Acorus</taxon>
    </lineage>
</organism>
<keyword evidence="8" id="KW-1133">Transmembrane helix</keyword>
<dbReference type="PANTHER" id="PTHR45671:SF10">
    <property type="entry name" value="SOLUTE CARRIER FAMILY 25 MEMBER 3"/>
    <property type="match status" value="1"/>
</dbReference>
<evidence type="ECO:0000256" key="3">
    <source>
        <dbReference type="ARBA" id="ARBA00022448"/>
    </source>
</evidence>
<dbReference type="PANTHER" id="PTHR45671">
    <property type="entry name" value="SOLUTE CARRIER FAMILY 25 (MITOCHONDRIAL CARRIER PHOSPHATE CARRIER), MEMBER 3, LIKE-RELATED-RELATED"/>
    <property type="match status" value="1"/>
</dbReference>
<evidence type="ECO:0000256" key="7">
    <source>
        <dbReference type="ARBA" id="ARBA00022946"/>
    </source>
</evidence>
<evidence type="ECO:0000256" key="1">
    <source>
        <dbReference type="ARBA" id="ARBA00004448"/>
    </source>
</evidence>
<evidence type="ECO:0000256" key="13">
    <source>
        <dbReference type="RuleBase" id="RU000488"/>
    </source>
</evidence>
<dbReference type="SUPFAM" id="SSF103506">
    <property type="entry name" value="Mitochondrial carrier"/>
    <property type="match status" value="1"/>
</dbReference>
<evidence type="ECO:0000256" key="5">
    <source>
        <dbReference type="ARBA" id="ARBA00022737"/>
    </source>
</evidence>
<reference evidence="14" key="2">
    <citation type="submission" date="2023-06" db="EMBL/GenBank/DDBJ databases">
        <authorList>
            <person name="Ma L."/>
            <person name="Liu K.-W."/>
            <person name="Li Z."/>
            <person name="Hsiao Y.-Y."/>
            <person name="Qi Y."/>
            <person name="Fu T."/>
            <person name="Tang G."/>
            <person name="Zhang D."/>
            <person name="Sun W.-H."/>
            <person name="Liu D.-K."/>
            <person name="Li Y."/>
            <person name="Chen G.-Z."/>
            <person name="Liu X.-D."/>
            <person name="Liao X.-Y."/>
            <person name="Jiang Y.-T."/>
            <person name="Yu X."/>
            <person name="Hao Y."/>
            <person name="Huang J."/>
            <person name="Zhao X.-W."/>
            <person name="Ke S."/>
            <person name="Chen Y.-Y."/>
            <person name="Wu W.-L."/>
            <person name="Hsu J.-L."/>
            <person name="Lin Y.-F."/>
            <person name="Huang M.-D."/>
            <person name="Li C.-Y."/>
            <person name="Huang L."/>
            <person name="Wang Z.-W."/>
            <person name="Zhao X."/>
            <person name="Zhong W.-Y."/>
            <person name="Peng D.-H."/>
            <person name="Ahmad S."/>
            <person name="Lan S."/>
            <person name="Zhang J.-S."/>
            <person name="Tsai W.-C."/>
            <person name="Van De Peer Y."/>
            <person name="Liu Z.-J."/>
        </authorList>
    </citation>
    <scope>NUCLEOTIDE SEQUENCE</scope>
    <source>
        <strain evidence="14">CP</strain>
        <tissue evidence="14">Leaves</tissue>
    </source>
</reference>
<dbReference type="GO" id="GO:0003729">
    <property type="term" value="F:mRNA binding"/>
    <property type="evidence" value="ECO:0007669"/>
    <property type="project" value="UniProtKB-ARBA"/>
</dbReference>
<feature type="repeat" description="Solcar" evidence="12">
    <location>
        <begin position="274"/>
        <end position="361"/>
    </location>
</feature>
<dbReference type="EMBL" id="JAUJYO010000004">
    <property type="protein sequence ID" value="KAK1318540.1"/>
    <property type="molecule type" value="Genomic_DNA"/>
</dbReference>
<accession>A0AAV9F0T2</accession>
<evidence type="ECO:0000256" key="2">
    <source>
        <dbReference type="ARBA" id="ARBA00006375"/>
    </source>
</evidence>
<evidence type="ECO:0000256" key="6">
    <source>
        <dbReference type="ARBA" id="ARBA00022792"/>
    </source>
</evidence>
<dbReference type="FunFam" id="1.50.40.10:FF:000012">
    <property type="entry name" value="Phosphate carrier protein, mitochondrial"/>
    <property type="match status" value="1"/>
</dbReference>
<dbReference type="InterPro" id="IPR044677">
    <property type="entry name" value="SLC25A3/Pic2/Mir1-like"/>
</dbReference>
<evidence type="ECO:0000256" key="11">
    <source>
        <dbReference type="ARBA" id="ARBA00054871"/>
    </source>
</evidence>
<proteinExistence type="inferred from homology"/>
<comment type="function">
    <text evidence="11">Transport of phosphate groups from the cytosol to the mitochondrial matrix. Mediates salt stress tolerance through an ATP-dependent pathway and via modulation of the gibberellin metabolism.</text>
</comment>
<protein>
    <submittedName>
        <fullName evidence="14">Uncharacterized protein</fullName>
    </submittedName>
</protein>
<dbReference type="GO" id="GO:0006970">
    <property type="term" value="P:response to osmotic stress"/>
    <property type="evidence" value="ECO:0007669"/>
    <property type="project" value="UniProtKB-ARBA"/>
</dbReference>
<name>A0AAV9F0T2_ACOCL</name>
<keyword evidence="4 12" id="KW-0812">Transmembrane</keyword>
<feature type="repeat" description="Solcar" evidence="12">
    <location>
        <begin position="173"/>
        <end position="257"/>
    </location>
</feature>
<dbReference type="GO" id="GO:0005743">
    <property type="term" value="C:mitochondrial inner membrane"/>
    <property type="evidence" value="ECO:0007669"/>
    <property type="project" value="UniProtKB-SubCell"/>
</dbReference>
<feature type="repeat" description="Solcar" evidence="12">
    <location>
        <begin position="76"/>
        <end position="160"/>
    </location>
</feature>
<dbReference type="Pfam" id="PF00153">
    <property type="entry name" value="Mito_carr"/>
    <property type="match status" value="2"/>
</dbReference>
<keyword evidence="15" id="KW-1185">Reference proteome</keyword>
<keyword evidence="7" id="KW-0809">Transit peptide</keyword>
<dbReference type="Proteomes" id="UP001180020">
    <property type="component" value="Unassembled WGS sequence"/>
</dbReference>
<evidence type="ECO:0000313" key="14">
    <source>
        <dbReference type="EMBL" id="KAK1318540.1"/>
    </source>
</evidence>
<gene>
    <name evidence="14" type="ORF">QJS10_CPB04g00133</name>
</gene>
<keyword evidence="5" id="KW-0677">Repeat</keyword>
<evidence type="ECO:0000256" key="9">
    <source>
        <dbReference type="ARBA" id="ARBA00023128"/>
    </source>
</evidence>
<dbReference type="PROSITE" id="PS50920">
    <property type="entry name" value="SOLCAR"/>
    <property type="match status" value="3"/>
</dbReference>
<keyword evidence="9" id="KW-0496">Mitochondrion</keyword>
<comment type="similarity">
    <text evidence="2 13">Belongs to the mitochondrial carrier (TC 2.A.29) family.</text>
</comment>
<evidence type="ECO:0000256" key="12">
    <source>
        <dbReference type="PROSITE-ProRule" id="PRU00282"/>
    </source>
</evidence>
<evidence type="ECO:0000256" key="8">
    <source>
        <dbReference type="ARBA" id="ARBA00022989"/>
    </source>
</evidence>
<comment type="subcellular location">
    <subcellularLocation>
        <location evidence="1">Mitochondrion inner membrane</location>
        <topology evidence="1">Multi-pass membrane protein</topology>
    </subcellularLocation>
</comment>
<sequence>MGIPENPRQSLIPSFLYSPSSPSKTLDLRMILSRGTRSVLPPSDADLKPTPAAARSSSFLIPAPSEPGKIEMYSPAFYAACTAGGIASCGLTHMSVTPLDLVKCNMQIDPAKYKSISSGFGILLREQGVRGFFRGWVPTLLGYSAQGACKFGFYEFFKKYYSDIAGPEYAAKYKTLIYLAGSASAEVIADIALCPMEAVKVRVQTQPGFARGLSDGLPKFVKSEGALGLYKGIVPLWGRQIPYTMMKFASFETIVEMIYKHAIPTPKNECSKSLQLGVSFAGGYVAGVFCAIVSHPADNLVSFLNNAKGATVGDVSLLKHYKAVKKLGVWGLFTRGLPLRIVMIGTLTGAQWGIYDAFKVFVGL</sequence>
<keyword evidence="3 13" id="KW-0813">Transport</keyword>
<comment type="caution">
    <text evidence="14">The sequence shown here is derived from an EMBL/GenBank/DDBJ whole genome shotgun (WGS) entry which is preliminary data.</text>
</comment>
<dbReference type="AlphaFoldDB" id="A0AAV9F0T2"/>
<keyword evidence="10 12" id="KW-0472">Membrane</keyword>
<reference evidence="14" key="1">
    <citation type="journal article" date="2023" name="Nat. Commun.">
        <title>Diploid and tetraploid genomes of Acorus and the evolution of monocots.</title>
        <authorList>
            <person name="Ma L."/>
            <person name="Liu K.W."/>
            <person name="Li Z."/>
            <person name="Hsiao Y.Y."/>
            <person name="Qi Y."/>
            <person name="Fu T."/>
            <person name="Tang G.D."/>
            <person name="Zhang D."/>
            <person name="Sun W.H."/>
            <person name="Liu D.K."/>
            <person name="Li Y."/>
            <person name="Chen G.Z."/>
            <person name="Liu X.D."/>
            <person name="Liao X.Y."/>
            <person name="Jiang Y.T."/>
            <person name="Yu X."/>
            <person name="Hao Y."/>
            <person name="Huang J."/>
            <person name="Zhao X.W."/>
            <person name="Ke S."/>
            <person name="Chen Y.Y."/>
            <person name="Wu W.L."/>
            <person name="Hsu J.L."/>
            <person name="Lin Y.F."/>
            <person name="Huang M.D."/>
            <person name="Li C.Y."/>
            <person name="Huang L."/>
            <person name="Wang Z.W."/>
            <person name="Zhao X."/>
            <person name="Zhong W.Y."/>
            <person name="Peng D.H."/>
            <person name="Ahmad S."/>
            <person name="Lan S."/>
            <person name="Zhang J.S."/>
            <person name="Tsai W.C."/>
            <person name="Van de Peer Y."/>
            <person name="Liu Z.J."/>
        </authorList>
    </citation>
    <scope>NUCLEOTIDE SEQUENCE</scope>
    <source>
        <strain evidence="14">CP</strain>
    </source>
</reference>
<evidence type="ECO:0000256" key="10">
    <source>
        <dbReference type="ARBA" id="ARBA00023136"/>
    </source>
</evidence>
<dbReference type="InterPro" id="IPR023395">
    <property type="entry name" value="MCP_dom_sf"/>
</dbReference>
<dbReference type="GO" id="GO:0005315">
    <property type="term" value="F:phosphate transmembrane transporter activity"/>
    <property type="evidence" value="ECO:0007669"/>
    <property type="project" value="InterPro"/>
</dbReference>
<evidence type="ECO:0000256" key="4">
    <source>
        <dbReference type="ARBA" id="ARBA00022692"/>
    </source>
</evidence>
<dbReference type="Gene3D" id="1.50.40.10">
    <property type="entry name" value="Mitochondrial carrier domain"/>
    <property type="match status" value="1"/>
</dbReference>